<reference evidence="1" key="1">
    <citation type="submission" date="2020-08" db="EMBL/GenBank/DDBJ databases">
        <title>Multicomponent nature underlies the extraordinary mechanical properties of spider dragline silk.</title>
        <authorList>
            <person name="Kono N."/>
            <person name="Nakamura H."/>
            <person name="Mori M."/>
            <person name="Yoshida Y."/>
            <person name="Ohtoshi R."/>
            <person name="Malay A.D."/>
            <person name="Moran D.A.P."/>
            <person name="Tomita M."/>
            <person name="Numata K."/>
            <person name="Arakawa K."/>
        </authorList>
    </citation>
    <scope>NUCLEOTIDE SEQUENCE</scope>
</reference>
<evidence type="ECO:0000313" key="1">
    <source>
        <dbReference type="EMBL" id="GFY54199.1"/>
    </source>
</evidence>
<keyword evidence="2" id="KW-1185">Reference proteome</keyword>
<evidence type="ECO:0000313" key="2">
    <source>
        <dbReference type="Proteomes" id="UP000886998"/>
    </source>
</evidence>
<sequence length="90" mass="10666">MPLALQRKLFGEEFPMSKVCGRFAEWYSPINSFGWLDRRSFRNWKPSCSERECLKLYNSVFLFEATKLVVLLKGEEMSFYAALPMHLFPF</sequence>
<organism evidence="1 2">
    <name type="scientific">Trichonephila inaurata madagascariensis</name>
    <dbReference type="NCBI Taxonomy" id="2747483"/>
    <lineage>
        <taxon>Eukaryota</taxon>
        <taxon>Metazoa</taxon>
        <taxon>Ecdysozoa</taxon>
        <taxon>Arthropoda</taxon>
        <taxon>Chelicerata</taxon>
        <taxon>Arachnida</taxon>
        <taxon>Araneae</taxon>
        <taxon>Araneomorphae</taxon>
        <taxon>Entelegynae</taxon>
        <taxon>Araneoidea</taxon>
        <taxon>Nephilidae</taxon>
        <taxon>Trichonephila</taxon>
        <taxon>Trichonephila inaurata</taxon>
    </lineage>
</organism>
<proteinExistence type="predicted"/>
<dbReference type="Proteomes" id="UP000886998">
    <property type="component" value="Unassembled WGS sequence"/>
</dbReference>
<comment type="caution">
    <text evidence="1">The sequence shown here is derived from an EMBL/GenBank/DDBJ whole genome shotgun (WGS) entry which is preliminary data.</text>
</comment>
<dbReference type="AlphaFoldDB" id="A0A8X7C6K0"/>
<name>A0A8X7C6K0_9ARAC</name>
<dbReference type="OrthoDB" id="10270771at2759"/>
<accession>A0A8X7C6K0</accession>
<gene>
    <name evidence="1" type="primary">AVEN_48990_1</name>
    <name evidence="1" type="ORF">TNIN_14801</name>
</gene>
<protein>
    <submittedName>
        <fullName evidence="1">Uncharacterized protein</fullName>
    </submittedName>
</protein>
<dbReference type="EMBL" id="BMAV01009759">
    <property type="protein sequence ID" value="GFY54199.1"/>
    <property type="molecule type" value="Genomic_DNA"/>
</dbReference>